<evidence type="ECO:0000256" key="3">
    <source>
        <dbReference type="ARBA" id="ARBA00022670"/>
    </source>
</evidence>
<keyword evidence="9" id="KW-1185">Reference proteome</keyword>
<dbReference type="PRINTS" id="PR00724">
    <property type="entry name" value="CRBOXYPTASEC"/>
</dbReference>
<evidence type="ECO:0000256" key="4">
    <source>
        <dbReference type="ARBA" id="ARBA00022729"/>
    </source>
</evidence>
<dbReference type="Gene3D" id="3.40.50.1820">
    <property type="entry name" value="alpha/beta hydrolase"/>
    <property type="match status" value="1"/>
</dbReference>
<organism evidence="8 9">
    <name type="scientific">Stereocaulon virgatum</name>
    <dbReference type="NCBI Taxonomy" id="373712"/>
    <lineage>
        <taxon>Eukaryota</taxon>
        <taxon>Fungi</taxon>
        <taxon>Dikarya</taxon>
        <taxon>Ascomycota</taxon>
        <taxon>Pezizomycotina</taxon>
        <taxon>Lecanoromycetes</taxon>
        <taxon>OSLEUM clade</taxon>
        <taxon>Lecanoromycetidae</taxon>
        <taxon>Lecanorales</taxon>
        <taxon>Lecanorineae</taxon>
        <taxon>Stereocaulaceae</taxon>
        <taxon>Stereocaulon</taxon>
    </lineage>
</organism>
<keyword evidence="6" id="KW-0325">Glycoprotein</keyword>
<evidence type="ECO:0000256" key="6">
    <source>
        <dbReference type="ARBA" id="ARBA00023180"/>
    </source>
</evidence>
<keyword evidence="3" id="KW-0645">Protease</keyword>
<dbReference type="Gene3D" id="1.10.287.410">
    <property type="match status" value="1"/>
</dbReference>
<evidence type="ECO:0000256" key="7">
    <source>
        <dbReference type="SAM" id="SignalP"/>
    </source>
</evidence>
<reference evidence="8 9" key="1">
    <citation type="submission" date="2024-09" db="EMBL/GenBank/DDBJ databases">
        <title>Rethinking Asexuality: The Enigmatic Case of Functional Sexual Genes in Lepraria (Stereocaulaceae).</title>
        <authorList>
            <person name="Doellman M."/>
            <person name="Sun Y."/>
            <person name="Barcenas-Pena A."/>
            <person name="Lumbsch H.T."/>
            <person name="Grewe F."/>
        </authorList>
    </citation>
    <scope>NUCLEOTIDE SEQUENCE [LARGE SCALE GENOMIC DNA]</scope>
    <source>
        <strain evidence="8 9">Mercado 3170</strain>
    </source>
</reference>
<evidence type="ECO:0000256" key="2">
    <source>
        <dbReference type="ARBA" id="ARBA00022645"/>
    </source>
</evidence>
<comment type="similarity">
    <text evidence="1">Belongs to the peptidase S10 family.</text>
</comment>
<dbReference type="SUPFAM" id="SSF53474">
    <property type="entry name" value="alpha/beta-Hydrolases"/>
    <property type="match status" value="1"/>
</dbReference>
<gene>
    <name evidence="8" type="ORF">N7G274_008413</name>
</gene>
<dbReference type="PANTHER" id="PTHR11802">
    <property type="entry name" value="SERINE PROTEASE FAMILY S10 SERINE CARBOXYPEPTIDASE"/>
    <property type="match status" value="1"/>
</dbReference>
<name>A0ABR4A0S8_9LECA</name>
<keyword evidence="4 7" id="KW-0732">Signal</keyword>
<evidence type="ECO:0000256" key="1">
    <source>
        <dbReference type="ARBA" id="ARBA00009431"/>
    </source>
</evidence>
<feature type="chain" id="PRO_5045990906" description="Carboxypeptidase" evidence="7">
    <location>
        <begin position="16"/>
        <end position="497"/>
    </location>
</feature>
<accession>A0ABR4A0S8</accession>
<protein>
    <recommendedName>
        <fullName evidence="10">Carboxypeptidase</fullName>
    </recommendedName>
</protein>
<evidence type="ECO:0008006" key="10">
    <source>
        <dbReference type="Google" id="ProtNLM"/>
    </source>
</evidence>
<evidence type="ECO:0000313" key="8">
    <source>
        <dbReference type="EMBL" id="KAL2038891.1"/>
    </source>
</evidence>
<comment type="caution">
    <text evidence="8">The sequence shown here is derived from an EMBL/GenBank/DDBJ whole genome shotgun (WGS) entry which is preliminary data.</text>
</comment>
<dbReference type="Proteomes" id="UP001590950">
    <property type="component" value="Unassembled WGS sequence"/>
</dbReference>
<dbReference type="Pfam" id="PF00450">
    <property type="entry name" value="Peptidase_S10"/>
    <property type="match status" value="1"/>
</dbReference>
<dbReference type="PANTHER" id="PTHR11802:SF3">
    <property type="entry name" value="RETINOID-INDUCIBLE SERINE CARBOXYPEPTIDASE"/>
    <property type="match status" value="1"/>
</dbReference>
<dbReference type="EMBL" id="JBEFKJ010000029">
    <property type="protein sequence ID" value="KAL2038891.1"/>
    <property type="molecule type" value="Genomic_DNA"/>
</dbReference>
<dbReference type="InterPro" id="IPR001563">
    <property type="entry name" value="Peptidase_S10"/>
</dbReference>
<keyword evidence="2" id="KW-0121">Carboxypeptidase</keyword>
<dbReference type="InterPro" id="IPR029058">
    <property type="entry name" value="AB_hydrolase_fold"/>
</dbReference>
<proteinExistence type="inferred from homology"/>
<sequence length="497" mass="55019">MKASIIPLGLSAALAAVIPLQRPLLQCDQSEKQPLCVDSRGSSTDPSIALRTAVVDPEERGLGFDTSQQWSGYLDLGNDANLFFWMFESRRDPANDPVILWLGGDPGVSSLLGALEQWGPKRMLNNGSFVNNPAALNEVATIIFLDHLVGTGFSYSTQDTDTHSTGKSSIDVVHFLEAFVRTSFGGKTFSGRELHIGGEYYAGHYVPSIARAIMSRPPDDRFNLKSIMIGNGWVDTLTQQKTIYQQLCDAELTSNLEQMLTDDECNHRLRNLRECEQSIVECRRDATRCTQLEERCSGSDAPNHNSVRYHERGELSEHRYCERSRHNSDDGKAHLKNHLLDARVSLGVDATMFDGGKQAWKLDHPGTLKFFRDSGDYTQNSIPDLGALLSTAESGIHVLLFAGTEYLKAPYLGTKAVAQKIDWHGQEAFNKATQAPHYAELGSLDGDTYGEYIKVSDSESRTLMSVGLYGAGDTTDEKTGVQVKALLYQWIFDPGYF</sequence>
<evidence type="ECO:0000256" key="5">
    <source>
        <dbReference type="ARBA" id="ARBA00022801"/>
    </source>
</evidence>
<keyword evidence="5" id="KW-0378">Hydrolase</keyword>
<evidence type="ECO:0000313" key="9">
    <source>
        <dbReference type="Proteomes" id="UP001590950"/>
    </source>
</evidence>
<feature type="signal peptide" evidence="7">
    <location>
        <begin position="1"/>
        <end position="15"/>
    </location>
</feature>